<keyword evidence="3" id="KW-1185">Reference proteome</keyword>
<dbReference type="OrthoDB" id="3176605at2"/>
<protein>
    <recommendedName>
        <fullName evidence="4">Replication protein</fullName>
    </recommendedName>
</protein>
<sequence length="286" mass="32835">MSHYATLASLGRAIAYFPQLGIYLGNPLAGIFLSQLIYWHDKTENELGVYKTSEEWTEETGLSYRQQATARTLLKKLGLITETEKRLEHKLYFKLNINKFDLWFENCTNFKRIGEQQKCNSRDADSETPERRKRNSGEYESAVRGDTDAQFVIHKITTENTSNISLLANEQNSTESDSRFAIDLTTANTRLKMRGLQEITQAELSELLDAMYLEYGHRGEMVKNQVLGKLVQWVDRKQNTPLITGTRKSQTSRSTGALNRNVNDAWANQPRYQGPVEHTEIPEDFI</sequence>
<evidence type="ECO:0008006" key="4">
    <source>
        <dbReference type="Google" id="ProtNLM"/>
    </source>
</evidence>
<dbReference type="STRING" id="1789224.BFG52_07985"/>
<dbReference type="KEGG" id="ala:BFG52_07985"/>
<organism evidence="2 3">
    <name type="scientific">Acinetobacter larvae</name>
    <dbReference type="NCBI Taxonomy" id="1789224"/>
    <lineage>
        <taxon>Bacteria</taxon>
        <taxon>Pseudomonadati</taxon>
        <taxon>Pseudomonadota</taxon>
        <taxon>Gammaproteobacteria</taxon>
        <taxon>Moraxellales</taxon>
        <taxon>Moraxellaceae</taxon>
        <taxon>Acinetobacter</taxon>
    </lineage>
</organism>
<evidence type="ECO:0000313" key="3">
    <source>
        <dbReference type="Proteomes" id="UP000093391"/>
    </source>
</evidence>
<dbReference type="EMBL" id="CP016895">
    <property type="protein sequence ID" value="AOA58305.1"/>
    <property type="molecule type" value="Genomic_DNA"/>
</dbReference>
<evidence type="ECO:0000313" key="2">
    <source>
        <dbReference type="EMBL" id="AOA58305.1"/>
    </source>
</evidence>
<gene>
    <name evidence="2" type="ORF">BFG52_07985</name>
</gene>
<evidence type="ECO:0000256" key="1">
    <source>
        <dbReference type="SAM" id="MobiDB-lite"/>
    </source>
</evidence>
<dbReference type="AlphaFoldDB" id="A0A1B2LZE1"/>
<proteinExistence type="predicted"/>
<dbReference type="RefSeq" id="WP_067554471.1">
    <property type="nucleotide sequence ID" value="NZ_CP016895.1"/>
</dbReference>
<feature type="region of interest" description="Disordered" evidence="1">
    <location>
        <begin position="118"/>
        <end position="141"/>
    </location>
</feature>
<accession>A0A1B2LZE1</accession>
<reference evidence="2 3" key="1">
    <citation type="submission" date="2016-08" db="EMBL/GenBank/DDBJ databases">
        <authorList>
            <person name="Seilhamer J.J."/>
        </authorList>
    </citation>
    <scope>NUCLEOTIDE SEQUENCE [LARGE SCALE GENOMIC DNA]</scope>
    <source>
        <strain evidence="2 3">BRTC-1</strain>
    </source>
</reference>
<dbReference type="Proteomes" id="UP000093391">
    <property type="component" value="Chromosome"/>
</dbReference>
<name>A0A1B2LZE1_9GAMM</name>